<dbReference type="AlphaFoldDB" id="A0ABD3F025"/>
<proteinExistence type="predicted"/>
<evidence type="ECO:0000313" key="1">
    <source>
        <dbReference type="EMBL" id="KAL3659877.1"/>
    </source>
</evidence>
<keyword evidence="2" id="KW-1185">Reference proteome</keyword>
<protein>
    <submittedName>
        <fullName evidence="1">Uncharacterized protein</fullName>
    </submittedName>
</protein>
<evidence type="ECO:0000313" key="2">
    <source>
        <dbReference type="Proteomes" id="UP001632037"/>
    </source>
</evidence>
<dbReference type="EMBL" id="JBIMZQ010000044">
    <property type="protein sequence ID" value="KAL3659877.1"/>
    <property type="molecule type" value="Genomic_DNA"/>
</dbReference>
<accession>A0ABD3F025</accession>
<organism evidence="1 2">
    <name type="scientific">Phytophthora oleae</name>
    <dbReference type="NCBI Taxonomy" id="2107226"/>
    <lineage>
        <taxon>Eukaryota</taxon>
        <taxon>Sar</taxon>
        <taxon>Stramenopiles</taxon>
        <taxon>Oomycota</taxon>
        <taxon>Peronosporomycetes</taxon>
        <taxon>Peronosporales</taxon>
        <taxon>Peronosporaceae</taxon>
        <taxon>Phytophthora</taxon>
    </lineage>
</organism>
<gene>
    <name evidence="1" type="ORF">V7S43_015179</name>
</gene>
<name>A0ABD3F025_9STRA</name>
<dbReference type="Proteomes" id="UP001632037">
    <property type="component" value="Unassembled WGS sequence"/>
</dbReference>
<reference evidence="1 2" key="1">
    <citation type="submission" date="2024-09" db="EMBL/GenBank/DDBJ databases">
        <title>Genome sequencing and assembly of Phytophthora oleae, isolate VK10A, causative agent of rot of olive drupes.</title>
        <authorList>
            <person name="Conti Taguali S."/>
            <person name="Riolo M."/>
            <person name="La Spada F."/>
            <person name="Cacciola S.O."/>
            <person name="Dionisio G."/>
        </authorList>
    </citation>
    <scope>NUCLEOTIDE SEQUENCE [LARGE SCALE GENOMIC DNA]</scope>
    <source>
        <strain evidence="1 2">VK10A</strain>
    </source>
</reference>
<sequence>MGSREPSPLTVITLLFRSKGEFAGLPHVLSAVSCFLDTSVELPFNVACTFGSLALLDRIWESSESYAANDGGSWTLRKFIRTDPHYVNYQATKSMKQAVRLGGLEMVCWLAIKFPGFCVTMEMMEIAASSGRLDILQFFYDHSIDHQDALRVAWVGNYLSAGVRSQSLGSR</sequence>
<dbReference type="PROSITE" id="PS51257">
    <property type="entry name" value="PROKAR_LIPOPROTEIN"/>
    <property type="match status" value="1"/>
</dbReference>
<comment type="caution">
    <text evidence="1">The sequence shown here is derived from an EMBL/GenBank/DDBJ whole genome shotgun (WGS) entry which is preliminary data.</text>
</comment>